<proteinExistence type="predicted"/>
<evidence type="ECO:0000313" key="2">
    <source>
        <dbReference type="Proteomes" id="UP000326582"/>
    </source>
</evidence>
<evidence type="ECO:0000313" key="1">
    <source>
        <dbReference type="EMBL" id="QFZ25132.1"/>
    </source>
</evidence>
<keyword evidence="2" id="KW-1185">Reference proteome</keyword>
<dbReference type="EMBL" id="CP038484">
    <property type="protein sequence ID" value="QFZ25132.1"/>
    <property type="molecule type" value="Genomic_DNA"/>
</dbReference>
<accession>A0ACD0WDJ3</accession>
<name>A0ACD0WDJ3_CLALS</name>
<gene>
    <name evidence="1" type="ORF">EJF14_10217</name>
</gene>
<sequence length="184" mass="20490">MPGKGLRAGRRWVISEGGVEYFFGLAHNMQFPMQASSPILTGLMSQQTLGEWECRDVRGNIRGHNRGFFHLRTPPYLLKKKPCLCTCNISTYPKSPHTGFGHRITECFSHSVDYHEGVNFQVCLGFFDHKGNSRLGSATTTCRITCPSRMPMRFLLPCVQGSEPNGVALLTVTAFPNRDPSPPS</sequence>
<organism evidence="1 2">
    <name type="scientific">Clavispora lusitaniae</name>
    <name type="common">Candida lusitaniae</name>
    <dbReference type="NCBI Taxonomy" id="36911"/>
    <lineage>
        <taxon>Eukaryota</taxon>
        <taxon>Fungi</taxon>
        <taxon>Dikarya</taxon>
        <taxon>Ascomycota</taxon>
        <taxon>Saccharomycotina</taxon>
        <taxon>Pichiomycetes</taxon>
        <taxon>Metschnikowiaceae</taxon>
        <taxon>Clavispora</taxon>
    </lineage>
</organism>
<reference evidence="2" key="1">
    <citation type="journal article" date="2019" name="MBio">
        <title>Comparative genomics for the elucidation of multidrug resistance (MDR) in Candida lusitaniae.</title>
        <authorList>
            <person name="Kannan A."/>
            <person name="Asner S.A."/>
            <person name="Trachsel E."/>
            <person name="Kelly S."/>
            <person name="Parker J."/>
            <person name="Sanglard D."/>
        </authorList>
    </citation>
    <scope>NUCLEOTIDE SEQUENCE [LARGE SCALE GENOMIC DNA]</scope>
    <source>
        <strain evidence="2">P1</strain>
    </source>
</reference>
<dbReference type="Proteomes" id="UP000326582">
    <property type="component" value="Chromosome 1"/>
</dbReference>
<protein>
    <submittedName>
        <fullName evidence="1">Uncharacterized protein</fullName>
    </submittedName>
</protein>